<dbReference type="OrthoDB" id="40334at2759"/>
<gene>
    <name evidence="1" type="ORF">LOTGIDRAFT_112250</name>
</gene>
<dbReference type="OMA" id="MQNTVDH"/>
<proteinExistence type="predicted"/>
<name>V4CF46_LOTGI</name>
<dbReference type="AlphaFoldDB" id="V4CF46"/>
<dbReference type="CTD" id="20230832"/>
<dbReference type="STRING" id="225164.V4CF46"/>
<dbReference type="PANTHER" id="PTHR28630">
    <property type="match status" value="1"/>
</dbReference>
<accession>V4CF46</accession>
<dbReference type="RefSeq" id="XP_009048744.1">
    <property type="nucleotide sequence ID" value="XM_009050496.1"/>
</dbReference>
<dbReference type="HOGENOM" id="CLU_035338_2_0_1"/>
<dbReference type="GeneID" id="20230832"/>
<dbReference type="SUPFAM" id="SSF52833">
    <property type="entry name" value="Thioredoxin-like"/>
    <property type="match status" value="1"/>
</dbReference>
<dbReference type="Gene3D" id="3.40.30.10">
    <property type="entry name" value="Glutaredoxin"/>
    <property type="match status" value="1"/>
</dbReference>
<dbReference type="Pfam" id="PF13911">
    <property type="entry name" value="AhpC-TSA_2"/>
    <property type="match status" value="1"/>
</dbReference>
<dbReference type="KEGG" id="lgi:LOTGIDRAFT_112250"/>
<evidence type="ECO:0000313" key="2">
    <source>
        <dbReference type="Proteomes" id="UP000030746"/>
    </source>
</evidence>
<organism evidence="1 2">
    <name type="scientific">Lottia gigantea</name>
    <name type="common">Giant owl limpet</name>
    <dbReference type="NCBI Taxonomy" id="225164"/>
    <lineage>
        <taxon>Eukaryota</taxon>
        <taxon>Metazoa</taxon>
        <taxon>Spiralia</taxon>
        <taxon>Lophotrochozoa</taxon>
        <taxon>Mollusca</taxon>
        <taxon>Gastropoda</taxon>
        <taxon>Patellogastropoda</taxon>
        <taxon>Lottioidea</taxon>
        <taxon>Lottiidae</taxon>
        <taxon>Lottia</taxon>
    </lineage>
</organism>
<dbReference type="InterPro" id="IPR032801">
    <property type="entry name" value="PXL2A/B/C"/>
</dbReference>
<evidence type="ECO:0000313" key="1">
    <source>
        <dbReference type="EMBL" id="ESP00625.1"/>
    </source>
</evidence>
<evidence type="ECO:0008006" key="3">
    <source>
        <dbReference type="Google" id="ProtNLM"/>
    </source>
</evidence>
<dbReference type="PANTHER" id="PTHR28630:SF3">
    <property type="entry name" value="PEROXIREDOXIN-LIKE 2C"/>
    <property type="match status" value="1"/>
</dbReference>
<dbReference type="Proteomes" id="UP000030746">
    <property type="component" value="Unassembled WGS sequence"/>
</dbReference>
<dbReference type="CDD" id="cd02970">
    <property type="entry name" value="PRX_like2"/>
    <property type="match status" value="1"/>
</dbReference>
<keyword evidence="2" id="KW-1185">Reference proteome</keyword>
<reference evidence="1 2" key="1">
    <citation type="journal article" date="2013" name="Nature">
        <title>Insights into bilaterian evolution from three spiralian genomes.</title>
        <authorList>
            <person name="Simakov O."/>
            <person name="Marletaz F."/>
            <person name="Cho S.J."/>
            <person name="Edsinger-Gonzales E."/>
            <person name="Havlak P."/>
            <person name="Hellsten U."/>
            <person name="Kuo D.H."/>
            <person name="Larsson T."/>
            <person name="Lv J."/>
            <person name="Arendt D."/>
            <person name="Savage R."/>
            <person name="Osoegawa K."/>
            <person name="de Jong P."/>
            <person name="Grimwood J."/>
            <person name="Chapman J.A."/>
            <person name="Shapiro H."/>
            <person name="Aerts A."/>
            <person name="Otillar R.P."/>
            <person name="Terry A.Y."/>
            <person name="Boore J.L."/>
            <person name="Grigoriev I.V."/>
            <person name="Lindberg D.R."/>
            <person name="Seaver E.C."/>
            <person name="Weisblat D.A."/>
            <person name="Putnam N.H."/>
            <person name="Rokhsar D.S."/>
        </authorList>
    </citation>
    <scope>NUCLEOTIDE SEQUENCE [LARGE SCALE GENOMIC DNA]</scope>
</reference>
<dbReference type="EMBL" id="KB200701">
    <property type="protein sequence ID" value="ESP00625.1"/>
    <property type="molecule type" value="Genomic_DNA"/>
</dbReference>
<dbReference type="InterPro" id="IPR036249">
    <property type="entry name" value="Thioredoxin-like_sf"/>
</dbReference>
<sequence length="211" mass="24033">MKISRGVRQETEVDELDLVSIGNQIVFDENGNKIKFGDVYKKQKTIIVFTRHLLCFMCKEYVEDLAVVPLEYLQDADVRIVVICPAPHKFIKPFRKVTGYNYSMYSDPDRNIYKAFGFKEKLTSTTLSKSKHVKSGFIMGVLSSTWRAMKVQEYQGDVKQQGGSLIIGPGNIIHYSHLDQNPTDHMAINDLLQISGVQTVSFPRDPRVIQV</sequence>
<protein>
    <recommendedName>
        <fullName evidence="3">Thioredoxin domain-containing protein</fullName>
    </recommendedName>
</protein>